<dbReference type="Gene3D" id="3.90.1150.10">
    <property type="entry name" value="Aspartate Aminotransferase, domain 1"/>
    <property type="match status" value="1"/>
</dbReference>
<dbReference type="InterPro" id="IPR049704">
    <property type="entry name" value="Aminotrans_3_PPA_site"/>
</dbReference>
<evidence type="ECO:0000256" key="6">
    <source>
        <dbReference type="ARBA" id="ARBA00022898"/>
    </source>
</evidence>
<organism evidence="10 11">
    <name type="scientific">Candidatus Korarchaeum cryptofilum</name>
    <dbReference type="NCBI Taxonomy" id="498846"/>
    <lineage>
        <taxon>Archaea</taxon>
        <taxon>Thermoproteota</taxon>
        <taxon>Candidatus Korarchaeia</taxon>
        <taxon>Candidatus Korarchaeales</taxon>
        <taxon>Candidatus Korarchaeaceae</taxon>
        <taxon>Candidatus Korarchaeum</taxon>
    </lineage>
</organism>
<dbReference type="CDD" id="cd00610">
    <property type="entry name" value="OAT_like"/>
    <property type="match status" value="1"/>
</dbReference>
<keyword evidence="5 10" id="KW-0808">Transferase</keyword>
<protein>
    <recommendedName>
        <fullName evidence="8">Ornithine aminotransferase</fullName>
        <ecNumber evidence="3">2.6.1.13</ecNumber>
    </recommendedName>
</protein>
<dbReference type="PIRSF" id="PIRSF000521">
    <property type="entry name" value="Transaminase_4ab_Lys_Orn"/>
    <property type="match status" value="1"/>
</dbReference>
<dbReference type="SUPFAM" id="SSF53383">
    <property type="entry name" value="PLP-dependent transferases"/>
    <property type="match status" value="1"/>
</dbReference>
<evidence type="ECO:0000256" key="7">
    <source>
        <dbReference type="ARBA" id="ARBA00052899"/>
    </source>
</evidence>
<reference evidence="10 11" key="1">
    <citation type="submission" date="2018-10" db="EMBL/GenBank/DDBJ databases">
        <title>Co-occurring genomic capacity for anaerobic methane metabolism and dissimilatory sulfite reduction discovered in the Korarchaeota.</title>
        <authorList>
            <person name="Mckay L.J."/>
            <person name="Dlakic M."/>
            <person name="Fields M.W."/>
            <person name="Delmont T.O."/>
            <person name="Eren A.M."/>
            <person name="Jay Z.J."/>
            <person name="Klingelsmith K.B."/>
            <person name="Rusch D.B."/>
            <person name="Inskeep W.P."/>
        </authorList>
    </citation>
    <scope>NUCLEOTIDE SEQUENCE [LARGE SCALE GENOMIC DNA]</scope>
    <source>
        <strain evidence="10 11">WS</strain>
    </source>
</reference>
<dbReference type="GO" id="GO:0030170">
    <property type="term" value="F:pyridoxal phosphate binding"/>
    <property type="evidence" value="ECO:0007669"/>
    <property type="project" value="InterPro"/>
</dbReference>
<dbReference type="PROSITE" id="PS00600">
    <property type="entry name" value="AA_TRANSFER_CLASS_3"/>
    <property type="match status" value="1"/>
</dbReference>
<dbReference type="Pfam" id="PF00202">
    <property type="entry name" value="Aminotran_3"/>
    <property type="match status" value="1"/>
</dbReference>
<dbReference type="GO" id="GO:0042802">
    <property type="term" value="F:identical protein binding"/>
    <property type="evidence" value="ECO:0007669"/>
    <property type="project" value="TreeGrafter"/>
</dbReference>
<dbReference type="EMBL" id="RCOR01000024">
    <property type="protein sequence ID" value="RSN68858.1"/>
    <property type="molecule type" value="Genomic_DNA"/>
</dbReference>
<dbReference type="InterPro" id="IPR015421">
    <property type="entry name" value="PyrdxlP-dep_Trfase_major"/>
</dbReference>
<dbReference type="PANTHER" id="PTHR11986:SF58">
    <property type="entry name" value="LEUCINE_METHIONINE RACEMASE"/>
    <property type="match status" value="1"/>
</dbReference>
<proteinExistence type="inferred from homology"/>
<keyword evidence="4 10" id="KW-0032">Aminotransferase</keyword>
<dbReference type="InterPro" id="IPR015424">
    <property type="entry name" value="PyrdxlP-dep_Trfase"/>
</dbReference>
<dbReference type="InterPro" id="IPR050103">
    <property type="entry name" value="Class-III_PLP-dep_AT"/>
</dbReference>
<evidence type="ECO:0000256" key="5">
    <source>
        <dbReference type="ARBA" id="ARBA00022679"/>
    </source>
</evidence>
<dbReference type="EC" id="2.6.1.13" evidence="3"/>
<evidence type="ECO:0000256" key="3">
    <source>
        <dbReference type="ARBA" id="ARBA00012924"/>
    </source>
</evidence>
<evidence type="ECO:0000256" key="4">
    <source>
        <dbReference type="ARBA" id="ARBA00022576"/>
    </source>
</evidence>
<evidence type="ECO:0000313" key="11">
    <source>
        <dbReference type="Proteomes" id="UP000278149"/>
    </source>
</evidence>
<evidence type="ECO:0000256" key="9">
    <source>
        <dbReference type="RuleBase" id="RU003560"/>
    </source>
</evidence>
<gene>
    <name evidence="10" type="ORF">D9Q81_05045</name>
</gene>
<dbReference type="RefSeq" id="WP_125741720.1">
    <property type="nucleotide sequence ID" value="NZ_RCOR01000024.1"/>
</dbReference>
<dbReference type="Proteomes" id="UP000278149">
    <property type="component" value="Unassembled WGS sequence"/>
</dbReference>
<comment type="catalytic activity">
    <reaction evidence="7">
        <text>L-ornithine + 2-oxoglutarate = L-glutamate 5-semialdehyde + L-glutamate</text>
        <dbReference type="Rhea" id="RHEA:25160"/>
        <dbReference type="ChEBI" id="CHEBI:16810"/>
        <dbReference type="ChEBI" id="CHEBI:29985"/>
        <dbReference type="ChEBI" id="CHEBI:46911"/>
        <dbReference type="ChEBI" id="CHEBI:58066"/>
        <dbReference type="EC" id="2.6.1.13"/>
    </reaction>
</comment>
<comment type="similarity">
    <text evidence="2 9">Belongs to the class-III pyridoxal-phosphate-dependent aminotransferase family.</text>
</comment>
<dbReference type="AlphaFoldDB" id="A0A3R9Q935"/>
<evidence type="ECO:0000256" key="2">
    <source>
        <dbReference type="ARBA" id="ARBA00008954"/>
    </source>
</evidence>
<name>A0A3R9Q935_9CREN</name>
<sequence length="449" mass="49910">MSGVIGPKIVTQVPGPRAKAIIERHHKSVATTTNDPEFMPLVIERGEGVWIWDVDGNVYLDFATGIGVNNVGIRHPEVQKAIEEQLNKIWHAAGTDFYIERQVELAEKLNQIAPGNFQKKTFFSNSGAESNEAAIKLARWSTQRKLFIGFIGAFHGRTLGVLSVTASKTTQRSRFFPTMPGVYHAPYPNPYRNPWHIDGYENPDELVSRAIEFIEEYMLNKYVPPEEVAAFMFEPIQGEGGYVVPPKNFFRELKKLADKYGILLIDDEVQMGMGRTGKMFAIEHFGVIPDILTLAKSLGGGIPIGATVYRSDLDFGTLGAHSNTFGGNAVACAAALATINVIQKSLDNVAKLEKIFKERLNEMKERYANIGDVRGIGLAWGVEFVKDRKTKEYARAERDKIILEALRRGLVMLPCGASTIRIIPALIMTEEQAKIGLDIFEQAIKAILK</sequence>
<evidence type="ECO:0000313" key="10">
    <source>
        <dbReference type="EMBL" id="RSN68858.1"/>
    </source>
</evidence>
<dbReference type="Gene3D" id="3.40.640.10">
    <property type="entry name" value="Type I PLP-dependent aspartate aminotransferase-like (Major domain)"/>
    <property type="match status" value="1"/>
</dbReference>
<evidence type="ECO:0000256" key="1">
    <source>
        <dbReference type="ARBA" id="ARBA00001933"/>
    </source>
</evidence>
<dbReference type="NCBIfam" id="NF004426">
    <property type="entry name" value="PRK05769.1"/>
    <property type="match status" value="1"/>
</dbReference>
<dbReference type="FunFam" id="3.40.640.10:FF:000013">
    <property type="entry name" value="4-aminobutyrate aminotransferase"/>
    <property type="match status" value="1"/>
</dbReference>
<dbReference type="GO" id="GO:0004587">
    <property type="term" value="F:ornithine aminotransferase activity"/>
    <property type="evidence" value="ECO:0007669"/>
    <property type="project" value="UniProtKB-EC"/>
</dbReference>
<comment type="cofactor">
    <cofactor evidence="1">
        <name>pyridoxal 5'-phosphate</name>
        <dbReference type="ChEBI" id="CHEBI:597326"/>
    </cofactor>
</comment>
<dbReference type="PANTHER" id="PTHR11986">
    <property type="entry name" value="AMINOTRANSFERASE CLASS III"/>
    <property type="match status" value="1"/>
</dbReference>
<dbReference type="InterPro" id="IPR005814">
    <property type="entry name" value="Aminotrans_3"/>
</dbReference>
<accession>A0A3R9Q935</accession>
<evidence type="ECO:0000256" key="8">
    <source>
        <dbReference type="ARBA" id="ARBA00073894"/>
    </source>
</evidence>
<comment type="caution">
    <text evidence="10">The sequence shown here is derived from an EMBL/GenBank/DDBJ whole genome shotgun (WGS) entry which is preliminary data.</text>
</comment>
<keyword evidence="6 9" id="KW-0663">Pyridoxal phosphate</keyword>
<dbReference type="InterPro" id="IPR015422">
    <property type="entry name" value="PyrdxlP-dep_Trfase_small"/>
</dbReference>